<evidence type="ECO:0000256" key="8">
    <source>
        <dbReference type="ARBA" id="ARBA00039167"/>
    </source>
</evidence>
<dbReference type="SUPFAM" id="SSF48452">
    <property type="entry name" value="TPR-like"/>
    <property type="match status" value="3"/>
</dbReference>
<comment type="similarity">
    <text evidence="2">Belongs to the crooked-neck family.</text>
</comment>
<dbReference type="PANTHER" id="PTHR11246">
    <property type="entry name" value="PRE-MRNA SPLICING FACTOR"/>
    <property type="match status" value="1"/>
</dbReference>
<dbReference type="STRING" id="1789683.A0A1X7R7I7"/>
<protein>
    <recommendedName>
        <fullName evidence="8">Pre-mRNA-splicing factor CLF1</fullName>
    </recommendedName>
</protein>
<proteinExistence type="inferred from homology"/>
<dbReference type="GO" id="GO:0071007">
    <property type="term" value="C:U2-type catalytic step 2 spliceosome"/>
    <property type="evidence" value="ECO:0007669"/>
    <property type="project" value="TreeGrafter"/>
</dbReference>
<gene>
    <name evidence="10" type="ORF">KASA_0K03058G</name>
</gene>
<name>A0A1X7R7I7_9SACH</name>
<keyword evidence="5" id="KW-0677">Repeat</keyword>
<organism evidence="10 11">
    <name type="scientific">Maudiozyma saulgeensis</name>
    <dbReference type="NCBI Taxonomy" id="1789683"/>
    <lineage>
        <taxon>Eukaryota</taxon>
        <taxon>Fungi</taxon>
        <taxon>Dikarya</taxon>
        <taxon>Ascomycota</taxon>
        <taxon>Saccharomycotina</taxon>
        <taxon>Saccharomycetes</taxon>
        <taxon>Saccharomycetales</taxon>
        <taxon>Saccharomycetaceae</taxon>
        <taxon>Maudiozyma</taxon>
    </lineage>
</organism>
<feature type="domain" description="Pre-mRNA-splicing factor Syf1-like N-terminal HAT-repeats" evidence="9">
    <location>
        <begin position="50"/>
        <end position="195"/>
    </location>
</feature>
<evidence type="ECO:0000256" key="2">
    <source>
        <dbReference type="ARBA" id="ARBA00008644"/>
    </source>
</evidence>
<evidence type="ECO:0000313" key="11">
    <source>
        <dbReference type="Proteomes" id="UP000196158"/>
    </source>
</evidence>
<keyword evidence="11" id="KW-1185">Reference proteome</keyword>
<dbReference type="GO" id="GO:0000245">
    <property type="term" value="P:spliceosomal complex assembly"/>
    <property type="evidence" value="ECO:0007669"/>
    <property type="project" value="TreeGrafter"/>
</dbReference>
<dbReference type="Gene3D" id="1.25.40.10">
    <property type="entry name" value="Tetratricopeptide repeat domain"/>
    <property type="match status" value="2"/>
</dbReference>
<keyword evidence="3" id="KW-0507">mRNA processing</keyword>
<evidence type="ECO:0000256" key="7">
    <source>
        <dbReference type="ARBA" id="ARBA00023242"/>
    </source>
</evidence>
<dbReference type="SMART" id="SM00386">
    <property type="entry name" value="HAT"/>
    <property type="match status" value="11"/>
</dbReference>
<evidence type="ECO:0000256" key="5">
    <source>
        <dbReference type="ARBA" id="ARBA00022737"/>
    </source>
</evidence>
<dbReference type="OrthoDB" id="541719at2759"/>
<evidence type="ECO:0000256" key="1">
    <source>
        <dbReference type="ARBA" id="ARBA00004123"/>
    </source>
</evidence>
<dbReference type="GO" id="GO:0071014">
    <property type="term" value="C:post-mRNA release spliceosomal complex"/>
    <property type="evidence" value="ECO:0007669"/>
    <property type="project" value="TreeGrafter"/>
</dbReference>
<evidence type="ECO:0000256" key="4">
    <source>
        <dbReference type="ARBA" id="ARBA00022728"/>
    </source>
</evidence>
<keyword evidence="7" id="KW-0539">Nucleus</keyword>
<dbReference type="Pfam" id="PF23233">
    <property type="entry name" value="HAT_Syf1_CNRKL1_N"/>
    <property type="match status" value="2"/>
</dbReference>
<evidence type="ECO:0000313" key="10">
    <source>
        <dbReference type="EMBL" id="SMN21627.1"/>
    </source>
</evidence>
<evidence type="ECO:0000256" key="3">
    <source>
        <dbReference type="ARBA" id="ARBA00022664"/>
    </source>
</evidence>
<dbReference type="InterPro" id="IPR055433">
    <property type="entry name" value="HAT_Syf1-like_N"/>
</dbReference>
<dbReference type="InterPro" id="IPR045075">
    <property type="entry name" value="Syf1-like"/>
</dbReference>
<dbReference type="GO" id="GO:0000974">
    <property type="term" value="C:Prp19 complex"/>
    <property type="evidence" value="ECO:0007669"/>
    <property type="project" value="TreeGrafter"/>
</dbReference>
<sequence length="699" mass="84120">MSEEQDSTQLSVENILSDVYARRKSSKTQPKIDIQDIDELRELQGRKRKEFESYLKRNRLDMRQWLRYASFELEQHDMRRARSVFERALLVNGAHIPLWIRYIDSEIKYKYLNHARNILDRAITTLPRADKLWYKYLFLEESLENWEIVRSLFNKWCSLEPERGAWISYINFEIRQQKYDNVRDIYEKFVLVYPEAETWLEWVKFESIYGSVESIRNIYSMALDTLILYESTMTQSEHYEQGITKLALSFAQWEISEREYERAATIYKISRDKWPNDPTVIKSQDEYNKSFGSVSDINDTLIAKRKINYENELENDVLNYYSWMLYIDLIQKYYSKDIINVFERAVTTSIPNQKRVKNAQWRRYIYLWIRYFTFMELDKNDVEGCRILYKRCLNKIVPHSAFTFSKIWIMYSEFEIRQNNLPLARRILGRAIGMCPTKKLFKNYIKLELKLREFDRVRKLYEKYIEYTPSEKNVWLEYSKLEENLGDEERARGIFKLSVQDNVTDMPIVSQLSILDKFIEFETEAQEYDNARSLYETYLRKGNYAPKIWISYAMYESSVPTATQLIELYGNNDSDSEESSDEDDVEFKPTEENFDRARKIYERGLEYFKEREDGKNRFILFQSYEEFEEKFGTIETKKQLTEKAPKAVLRVRHQNGIQKEYTDYVFPDDSSTAGKINVSRFLSFAKKWKEEEEKEGDTQ</sequence>
<keyword evidence="4" id="KW-0747">Spliceosome</keyword>
<dbReference type="AlphaFoldDB" id="A0A1X7R7I7"/>
<dbReference type="Proteomes" id="UP000196158">
    <property type="component" value="Unassembled WGS sequence"/>
</dbReference>
<dbReference type="InterPro" id="IPR003107">
    <property type="entry name" value="HAT"/>
</dbReference>
<evidence type="ECO:0000256" key="6">
    <source>
        <dbReference type="ARBA" id="ARBA00023187"/>
    </source>
</evidence>
<comment type="subcellular location">
    <subcellularLocation>
        <location evidence="1">Nucleus</location>
    </subcellularLocation>
</comment>
<reference evidence="10 11" key="1">
    <citation type="submission" date="2017-04" db="EMBL/GenBank/DDBJ databases">
        <authorList>
            <person name="Afonso C.L."/>
            <person name="Miller P.J."/>
            <person name="Scott M.A."/>
            <person name="Spackman E."/>
            <person name="Goraichik I."/>
            <person name="Dimitrov K.M."/>
            <person name="Suarez D.L."/>
            <person name="Swayne D.E."/>
        </authorList>
    </citation>
    <scope>NUCLEOTIDE SEQUENCE [LARGE SCALE GENOMIC DNA]</scope>
</reference>
<evidence type="ECO:0000259" key="9">
    <source>
        <dbReference type="Pfam" id="PF23233"/>
    </source>
</evidence>
<keyword evidence="6" id="KW-0508">mRNA splicing</keyword>
<dbReference type="EMBL" id="FXLY01000008">
    <property type="protein sequence ID" value="SMN21627.1"/>
    <property type="molecule type" value="Genomic_DNA"/>
</dbReference>
<feature type="domain" description="Pre-mRNA-splicing factor Syf1-like N-terminal HAT-repeats" evidence="9">
    <location>
        <begin position="307"/>
        <end position="469"/>
    </location>
</feature>
<dbReference type="PANTHER" id="PTHR11246:SF3">
    <property type="entry name" value="CROOKED NECK-LIKE PROTEIN 1"/>
    <property type="match status" value="1"/>
</dbReference>
<accession>A0A1X7R7I7</accession>
<dbReference type="InterPro" id="IPR011990">
    <property type="entry name" value="TPR-like_helical_dom_sf"/>
</dbReference>
<dbReference type="GO" id="GO:0071011">
    <property type="term" value="C:precatalytic spliceosome"/>
    <property type="evidence" value="ECO:0007669"/>
    <property type="project" value="TreeGrafter"/>
</dbReference>